<evidence type="ECO:0000256" key="5">
    <source>
        <dbReference type="ARBA" id="ARBA00012483"/>
    </source>
</evidence>
<dbReference type="GO" id="GO:0005778">
    <property type="term" value="C:peroxisomal membrane"/>
    <property type="evidence" value="ECO:0007669"/>
    <property type="project" value="UniProtKB-SubCell"/>
</dbReference>
<evidence type="ECO:0000256" key="17">
    <source>
        <dbReference type="ARBA" id="ARBA00023140"/>
    </source>
</evidence>
<accession>A0AAJ8K296</accession>
<evidence type="ECO:0000256" key="3">
    <source>
        <dbReference type="ARBA" id="ARBA00004906"/>
    </source>
</evidence>
<dbReference type="GeneID" id="30204771"/>
<keyword evidence="17" id="KW-0576">Peroxisome</keyword>
<comment type="pathway">
    <text evidence="3">Protein modification; protein ubiquitination.</text>
</comment>
<evidence type="ECO:0000256" key="12">
    <source>
        <dbReference type="ARBA" id="ARBA00022786"/>
    </source>
</evidence>
<dbReference type="EMBL" id="CP144541">
    <property type="protein sequence ID" value="WVW79726.1"/>
    <property type="molecule type" value="Genomic_DNA"/>
</dbReference>
<keyword evidence="16 20" id="KW-0472">Membrane</keyword>
<keyword evidence="13" id="KW-0862">Zinc</keyword>
<dbReference type="AlphaFoldDB" id="A0AAJ8K296"/>
<proteinExistence type="inferred from homology"/>
<feature type="transmembrane region" description="Helical" evidence="20">
    <location>
        <begin position="116"/>
        <end position="137"/>
    </location>
</feature>
<keyword evidence="6" id="KW-0813">Transport</keyword>
<keyword evidence="12" id="KW-0833">Ubl conjugation pathway</keyword>
<evidence type="ECO:0000256" key="2">
    <source>
        <dbReference type="ARBA" id="ARBA00004585"/>
    </source>
</evidence>
<evidence type="ECO:0000256" key="8">
    <source>
        <dbReference type="ARBA" id="ARBA00022679"/>
    </source>
</evidence>
<name>A0AAJ8K296_9TREE</name>
<sequence>MDQPVASSSRRSSMVAEEEHVDRMAFETASQAQIIRAHQRDSSTIYQLIDLVSEITRNVAGTRWLAQKQSIVDLLVKGVYLSLTFGRGYSTLGEEYTDILPLHLGRGRLPSKKRRVITIFLLLLPSLLFSPITSNYLRNPSYTAVHREETKLQKLKKKLIVLIESPLGRMIPEIHMMLFLFRGKFFELGRRITGLSYVSTLPPKPIDKRPASYEPLGLLMLLPFLHRLSTQIRSSIQPSNEPSSEIPPKHIPIPTPYKDDILPLSPPLTPPLTAQQTILLESQHTDKYDQPNTYLTEDALDLPERQCTLCLESRGTGQGSGGTSAVTECGHVFCWGCLGGLEKLECPLCRQALRMERLVAAYNL</sequence>
<evidence type="ECO:0000256" key="19">
    <source>
        <dbReference type="PROSITE-ProRule" id="PRU00175"/>
    </source>
</evidence>
<evidence type="ECO:0000313" key="23">
    <source>
        <dbReference type="Proteomes" id="UP000092730"/>
    </source>
</evidence>
<evidence type="ECO:0000256" key="11">
    <source>
        <dbReference type="ARBA" id="ARBA00022771"/>
    </source>
</evidence>
<dbReference type="KEGG" id="kbi:30204771"/>
<dbReference type="SMART" id="SM00184">
    <property type="entry name" value="RING"/>
    <property type="match status" value="1"/>
</dbReference>
<dbReference type="InterPro" id="IPR006845">
    <property type="entry name" value="Pex_N"/>
</dbReference>
<keyword evidence="14" id="KW-0653">Protein transport</keyword>
<evidence type="ECO:0000256" key="15">
    <source>
        <dbReference type="ARBA" id="ARBA00022989"/>
    </source>
</evidence>
<evidence type="ECO:0000256" key="4">
    <source>
        <dbReference type="ARBA" id="ARBA00008704"/>
    </source>
</evidence>
<dbReference type="PROSITE" id="PS50089">
    <property type="entry name" value="ZF_RING_2"/>
    <property type="match status" value="1"/>
</dbReference>
<protein>
    <recommendedName>
        <fullName evidence="5">RING-type E3 ubiquitin transferase</fullName>
        <ecNumber evidence="5">2.3.2.27</ecNumber>
    </recommendedName>
    <alternativeName>
        <fullName evidence="18">Peroxin-10</fullName>
    </alternativeName>
</protein>
<evidence type="ECO:0000256" key="13">
    <source>
        <dbReference type="ARBA" id="ARBA00022833"/>
    </source>
</evidence>
<comment type="subcellular location">
    <subcellularLocation>
        <location evidence="2">Peroxisome membrane</location>
        <topology evidence="2">Multi-pass membrane protein</topology>
    </subcellularLocation>
</comment>
<keyword evidence="10" id="KW-0479">Metal-binding</keyword>
<evidence type="ECO:0000256" key="18">
    <source>
        <dbReference type="ARBA" id="ARBA00041230"/>
    </source>
</evidence>
<dbReference type="PROSITE" id="PS00518">
    <property type="entry name" value="ZF_RING_1"/>
    <property type="match status" value="1"/>
</dbReference>
<dbReference type="Gene3D" id="3.30.40.10">
    <property type="entry name" value="Zinc/RING finger domain, C3HC4 (zinc finger)"/>
    <property type="match status" value="1"/>
</dbReference>
<dbReference type="Proteomes" id="UP000092730">
    <property type="component" value="Chromosome 1"/>
</dbReference>
<dbReference type="GO" id="GO:0016567">
    <property type="term" value="P:protein ubiquitination"/>
    <property type="evidence" value="ECO:0007669"/>
    <property type="project" value="UniProtKB-ARBA"/>
</dbReference>
<evidence type="ECO:0000313" key="22">
    <source>
        <dbReference type="EMBL" id="WVW79726.1"/>
    </source>
</evidence>
<evidence type="ECO:0000259" key="21">
    <source>
        <dbReference type="PROSITE" id="PS50089"/>
    </source>
</evidence>
<keyword evidence="23" id="KW-1185">Reference proteome</keyword>
<evidence type="ECO:0000256" key="9">
    <source>
        <dbReference type="ARBA" id="ARBA00022692"/>
    </source>
</evidence>
<evidence type="ECO:0000256" key="6">
    <source>
        <dbReference type="ARBA" id="ARBA00022448"/>
    </source>
</evidence>
<evidence type="ECO:0000256" key="14">
    <source>
        <dbReference type="ARBA" id="ARBA00022927"/>
    </source>
</evidence>
<dbReference type="InterPro" id="IPR025654">
    <property type="entry name" value="PEX2/10"/>
</dbReference>
<dbReference type="GO" id="GO:0016562">
    <property type="term" value="P:protein import into peroxisome matrix, receptor recycling"/>
    <property type="evidence" value="ECO:0007669"/>
    <property type="project" value="UniProtKB-ARBA"/>
</dbReference>
<keyword evidence="7" id="KW-0962">Peroxisome biogenesis</keyword>
<reference evidence="22" key="2">
    <citation type="submission" date="2024-02" db="EMBL/GenBank/DDBJ databases">
        <title>Comparative genomics of Cryptococcus and Kwoniella reveals pathogenesis evolution and contrasting modes of karyotype evolution via chromosome fusion or intercentromeric recombination.</title>
        <authorList>
            <person name="Coelho M.A."/>
            <person name="David-Palma M."/>
            <person name="Shea T."/>
            <person name="Bowers K."/>
            <person name="McGinley-Smith S."/>
            <person name="Mohammad A.W."/>
            <person name="Gnirke A."/>
            <person name="Yurkov A.M."/>
            <person name="Nowrousian M."/>
            <person name="Sun S."/>
            <person name="Cuomo C.A."/>
            <person name="Heitman J."/>
        </authorList>
    </citation>
    <scope>NUCLEOTIDE SEQUENCE</scope>
    <source>
        <strain evidence="22">CBS 10118</strain>
    </source>
</reference>
<keyword evidence="15 20" id="KW-1133">Transmembrane helix</keyword>
<evidence type="ECO:0000256" key="20">
    <source>
        <dbReference type="SAM" id="Phobius"/>
    </source>
</evidence>
<dbReference type="EC" id="2.3.2.27" evidence="5"/>
<organism evidence="22 23">
    <name type="scientific">Kwoniella bestiolae CBS 10118</name>
    <dbReference type="NCBI Taxonomy" id="1296100"/>
    <lineage>
        <taxon>Eukaryota</taxon>
        <taxon>Fungi</taxon>
        <taxon>Dikarya</taxon>
        <taxon>Basidiomycota</taxon>
        <taxon>Agaricomycotina</taxon>
        <taxon>Tremellomycetes</taxon>
        <taxon>Tremellales</taxon>
        <taxon>Cryptococcaceae</taxon>
        <taxon>Kwoniella</taxon>
    </lineage>
</organism>
<dbReference type="PANTHER" id="PTHR23350">
    <property type="entry name" value="PEROXISOME ASSEMBLY PROTEIN 10"/>
    <property type="match status" value="1"/>
</dbReference>
<feature type="domain" description="RING-type" evidence="21">
    <location>
        <begin position="307"/>
        <end position="350"/>
    </location>
</feature>
<gene>
    <name evidence="22" type="ORF">I302_101696</name>
</gene>
<dbReference type="Pfam" id="PF13639">
    <property type="entry name" value="zf-RING_2"/>
    <property type="match status" value="1"/>
</dbReference>
<dbReference type="RefSeq" id="XP_019049952.2">
    <property type="nucleotide sequence ID" value="XM_019187074.2"/>
</dbReference>
<evidence type="ECO:0000256" key="10">
    <source>
        <dbReference type="ARBA" id="ARBA00022723"/>
    </source>
</evidence>
<reference evidence="22" key="1">
    <citation type="submission" date="2013-07" db="EMBL/GenBank/DDBJ databases">
        <authorList>
            <consortium name="The Broad Institute Genome Sequencing Platform"/>
            <person name="Cuomo C."/>
            <person name="Litvintseva A."/>
            <person name="Chen Y."/>
            <person name="Heitman J."/>
            <person name="Sun S."/>
            <person name="Springer D."/>
            <person name="Dromer F."/>
            <person name="Young S.K."/>
            <person name="Zeng Q."/>
            <person name="Gargeya S."/>
            <person name="Fitzgerald M."/>
            <person name="Abouelleil A."/>
            <person name="Alvarado L."/>
            <person name="Berlin A.M."/>
            <person name="Chapman S.B."/>
            <person name="Dewar J."/>
            <person name="Goldberg J."/>
            <person name="Griggs A."/>
            <person name="Gujja S."/>
            <person name="Hansen M."/>
            <person name="Howarth C."/>
            <person name="Imamovic A."/>
            <person name="Larimer J."/>
            <person name="McCowan C."/>
            <person name="Murphy C."/>
            <person name="Pearson M."/>
            <person name="Priest M."/>
            <person name="Roberts A."/>
            <person name="Saif S."/>
            <person name="Shea T."/>
            <person name="Sykes S."/>
            <person name="Wortman J."/>
            <person name="Nusbaum C."/>
            <person name="Birren B."/>
        </authorList>
    </citation>
    <scope>NUCLEOTIDE SEQUENCE</scope>
    <source>
        <strain evidence="22">CBS 10118</strain>
    </source>
</reference>
<evidence type="ECO:0000256" key="1">
    <source>
        <dbReference type="ARBA" id="ARBA00000900"/>
    </source>
</evidence>
<dbReference type="Pfam" id="PF04757">
    <property type="entry name" value="Pex2_Pex12"/>
    <property type="match status" value="1"/>
</dbReference>
<keyword evidence="8" id="KW-0808">Transferase</keyword>
<dbReference type="GO" id="GO:0008270">
    <property type="term" value="F:zinc ion binding"/>
    <property type="evidence" value="ECO:0007669"/>
    <property type="project" value="UniProtKB-KW"/>
</dbReference>
<dbReference type="InterPro" id="IPR017907">
    <property type="entry name" value="Znf_RING_CS"/>
</dbReference>
<dbReference type="FunFam" id="3.30.40.10:FF:000671">
    <property type="entry name" value="Unplaced genomic scaffold supercont2.18, whole genome shotgun sequence"/>
    <property type="match status" value="1"/>
</dbReference>
<comment type="similarity">
    <text evidence="4">Belongs to the pex2/pex10/pex12 family.</text>
</comment>
<dbReference type="PANTHER" id="PTHR23350:SF0">
    <property type="entry name" value="PEROXISOME BIOGENESIS FACTOR 10"/>
    <property type="match status" value="1"/>
</dbReference>
<comment type="catalytic activity">
    <reaction evidence="1">
        <text>S-ubiquitinyl-[E2 ubiquitin-conjugating enzyme]-L-cysteine + [acceptor protein]-L-lysine = [E2 ubiquitin-conjugating enzyme]-L-cysteine + N(6)-ubiquitinyl-[acceptor protein]-L-lysine.</text>
        <dbReference type="EC" id="2.3.2.27"/>
    </reaction>
</comment>
<dbReference type="GO" id="GO:0061630">
    <property type="term" value="F:ubiquitin protein ligase activity"/>
    <property type="evidence" value="ECO:0007669"/>
    <property type="project" value="UniProtKB-EC"/>
</dbReference>
<dbReference type="SUPFAM" id="SSF57850">
    <property type="entry name" value="RING/U-box"/>
    <property type="match status" value="1"/>
</dbReference>
<dbReference type="InterPro" id="IPR013083">
    <property type="entry name" value="Znf_RING/FYVE/PHD"/>
</dbReference>
<evidence type="ECO:0000256" key="7">
    <source>
        <dbReference type="ARBA" id="ARBA00022593"/>
    </source>
</evidence>
<evidence type="ECO:0000256" key="16">
    <source>
        <dbReference type="ARBA" id="ARBA00023136"/>
    </source>
</evidence>
<keyword evidence="9 20" id="KW-0812">Transmembrane</keyword>
<keyword evidence="11 19" id="KW-0863">Zinc-finger</keyword>
<dbReference type="InterPro" id="IPR001841">
    <property type="entry name" value="Znf_RING"/>
</dbReference>